<sequence>MNKNRQIAIERNAENVRDECNITDYGFKDIFEASEKLGYRTIRYPIGVEAFLGFALIKDSERIIFSNSSLLLSREIFSVAHEIGHQRLHLNEQGRTLIKDDDFSDRDELEVEANYFAACLLMPMEKVEKFVRLELKDKDTTTWDGLDIARIQTAFNVSYDMALIRLKALNILNEVIIERLKIDKIEQTASKLLNVIGGNIELCKAAEAKKVPAEFLEWVITNYNEKLVPKTSLAIALNYVDLSPDDVNINDKDEIEEESFDDLLGGMD</sequence>
<feature type="domain" description="IrrE N-terminal-like" evidence="1">
    <location>
        <begin position="35"/>
        <end position="167"/>
    </location>
</feature>
<evidence type="ECO:0000313" key="2">
    <source>
        <dbReference type="EMBL" id="KAB3527454.1"/>
    </source>
</evidence>
<accession>A0A833M8W1</accession>
<name>A0A833M8W1_9FIRM</name>
<dbReference type="EMBL" id="WBZB01000042">
    <property type="protein sequence ID" value="KAB3527454.1"/>
    <property type="molecule type" value="Genomic_DNA"/>
</dbReference>
<protein>
    <submittedName>
        <fullName evidence="2">ImmA/IrrE family metallo-endopeptidase</fullName>
    </submittedName>
</protein>
<organism evidence="2 3">
    <name type="scientific">Alkaliphilus serpentinus</name>
    <dbReference type="NCBI Taxonomy" id="1482731"/>
    <lineage>
        <taxon>Bacteria</taxon>
        <taxon>Bacillati</taxon>
        <taxon>Bacillota</taxon>
        <taxon>Clostridia</taxon>
        <taxon>Peptostreptococcales</taxon>
        <taxon>Natronincolaceae</taxon>
        <taxon>Alkaliphilus</taxon>
    </lineage>
</organism>
<dbReference type="OrthoDB" id="42613at2"/>
<dbReference type="AlphaFoldDB" id="A0A833M8W1"/>
<dbReference type="Pfam" id="PF06114">
    <property type="entry name" value="Peptidase_M78"/>
    <property type="match status" value="1"/>
</dbReference>
<proteinExistence type="predicted"/>
<dbReference type="PANTHER" id="PTHR43236:SF1">
    <property type="entry name" value="BLL7220 PROTEIN"/>
    <property type="match status" value="1"/>
</dbReference>
<reference evidence="2 3" key="1">
    <citation type="submission" date="2019-10" db="EMBL/GenBank/DDBJ databases">
        <title>Alkaliphilus serpentinus sp. nov. and Alkaliphilus pronyensis sp. nov., two novel anaerobic alkaliphilic species isolated from the serpentinized-hosted hydrothermal field of the Prony Bay (New Caledonia).</title>
        <authorList>
            <person name="Postec A."/>
        </authorList>
    </citation>
    <scope>NUCLEOTIDE SEQUENCE [LARGE SCALE GENOMIC DNA]</scope>
    <source>
        <strain evidence="2 3">LacT</strain>
    </source>
</reference>
<dbReference type="InterPro" id="IPR010359">
    <property type="entry name" value="IrrE_HExxH"/>
</dbReference>
<comment type="caution">
    <text evidence="2">The sequence shown here is derived from an EMBL/GenBank/DDBJ whole genome shotgun (WGS) entry which is preliminary data.</text>
</comment>
<gene>
    <name evidence="2" type="ORF">F8153_12165</name>
</gene>
<evidence type="ECO:0000313" key="3">
    <source>
        <dbReference type="Proteomes" id="UP000465601"/>
    </source>
</evidence>
<dbReference type="RefSeq" id="WP_151866626.1">
    <property type="nucleotide sequence ID" value="NZ_WBZB01000042.1"/>
</dbReference>
<dbReference type="Gene3D" id="1.10.10.2910">
    <property type="match status" value="1"/>
</dbReference>
<dbReference type="InterPro" id="IPR052345">
    <property type="entry name" value="Rad_response_metalloprotease"/>
</dbReference>
<dbReference type="Proteomes" id="UP000465601">
    <property type="component" value="Unassembled WGS sequence"/>
</dbReference>
<keyword evidence="3" id="KW-1185">Reference proteome</keyword>
<evidence type="ECO:0000259" key="1">
    <source>
        <dbReference type="Pfam" id="PF06114"/>
    </source>
</evidence>
<dbReference type="PANTHER" id="PTHR43236">
    <property type="entry name" value="ANTITOXIN HIGA1"/>
    <property type="match status" value="1"/>
</dbReference>